<dbReference type="RefSeq" id="WP_085800976.1">
    <property type="nucleotide sequence ID" value="NZ_FWXB01000011.1"/>
</dbReference>
<dbReference type="PROSITE" id="PS51782">
    <property type="entry name" value="LYSM"/>
    <property type="match status" value="1"/>
</dbReference>
<dbReference type="Gene3D" id="3.10.350.10">
    <property type="entry name" value="LysM domain"/>
    <property type="match status" value="1"/>
</dbReference>
<dbReference type="InterPro" id="IPR036779">
    <property type="entry name" value="LysM_dom_sf"/>
</dbReference>
<reference evidence="3 4" key="1">
    <citation type="submission" date="2017-03" db="EMBL/GenBank/DDBJ databases">
        <authorList>
            <person name="Afonso C.L."/>
            <person name="Miller P.J."/>
            <person name="Scott M.A."/>
            <person name="Spackman E."/>
            <person name="Goraichik I."/>
            <person name="Dimitrov K.M."/>
            <person name="Suarez D.L."/>
            <person name="Swayne D.E."/>
        </authorList>
    </citation>
    <scope>NUCLEOTIDE SEQUENCE [LARGE SCALE GENOMIC DNA]</scope>
    <source>
        <strain evidence="3 4">CECT 7745</strain>
    </source>
</reference>
<sequence>MKKMTAFALLTVAASALLPETSYAQSACEIYRVKKGDSLRGITKKAYGNNDFRVIYDANRDEVGRNPNIIEVGIVLRLPCADGSLPGEQQKAPTLAEMAPDAISFVTANGYLPYTDESLPRQGIFTTLVERAMLRADPEQEYTVTFVNDWAAHLEALLPSMAFDASFPWTQPACENSVKLTQYEAKGCETYIYSAPFYEIVEVFFAQNGSGYDSTVDFVDLEGANICRPEGYPTTHLAELYLLPPVTKLTQPERISDCFDMLMAGEVDVVALDSRAGSHAAEAMGISEVVSENPNLNNIVSLQIAVHRENPNAEKLIEMLNRGLLNMHQSGEWRDLIAEGLQSEIQVQAGSVMN</sequence>
<dbReference type="InterPro" id="IPR018392">
    <property type="entry name" value="LysM"/>
</dbReference>
<dbReference type="Gene3D" id="3.40.190.10">
    <property type="entry name" value="Periplasmic binding protein-like II"/>
    <property type="match status" value="2"/>
</dbReference>
<name>A0A1X7BTT3_9RHOB</name>
<evidence type="ECO:0000259" key="2">
    <source>
        <dbReference type="PROSITE" id="PS51782"/>
    </source>
</evidence>
<feature type="signal peptide" evidence="1">
    <location>
        <begin position="1"/>
        <end position="24"/>
    </location>
</feature>
<dbReference type="AlphaFoldDB" id="A0A1X7BTT3"/>
<evidence type="ECO:0000313" key="3">
    <source>
        <dbReference type="EMBL" id="SMC13022.1"/>
    </source>
</evidence>
<evidence type="ECO:0000313" key="4">
    <source>
        <dbReference type="Proteomes" id="UP000193224"/>
    </source>
</evidence>
<evidence type="ECO:0000256" key="1">
    <source>
        <dbReference type="SAM" id="SignalP"/>
    </source>
</evidence>
<feature type="chain" id="PRO_5013390136" evidence="1">
    <location>
        <begin position="25"/>
        <end position="354"/>
    </location>
</feature>
<dbReference type="CDD" id="cd00118">
    <property type="entry name" value="LysM"/>
    <property type="match status" value="1"/>
</dbReference>
<dbReference type="SUPFAM" id="SSF53850">
    <property type="entry name" value="Periplasmic binding protein-like II"/>
    <property type="match status" value="1"/>
</dbReference>
<keyword evidence="1" id="KW-0732">Signal</keyword>
<dbReference type="EMBL" id="FWXB01000011">
    <property type="protein sequence ID" value="SMC13022.1"/>
    <property type="molecule type" value="Genomic_DNA"/>
</dbReference>
<protein>
    <submittedName>
        <fullName evidence="3">LysM domain/BON superfamily protein</fullName>
    </submittedName>
</protein>
<feature type="domain" description="LysM" evidence="2">
    <location>
        <begin position="29"/>
        <end position="78"/>
    </location>
</feature>
<dbReference type="Proteomes" id="UP000193224">
    <property type="component" value="Unassembled WGS sequence"/>
</dbReference>
<gene>
    <name evidence="3" type="ORF">ROA7745_02856</name>
</gene>
<dbReference type="OrthoDB" id="8479038at2"/>
<proteinExistence type="predicted"/>
<keyword evidence="4" id="KW-1185">Reference proteome</keyword>
<accession>A0A1X7BTT3</accession>
<organism evidence="3 4">
    <name type="scientific">Roseovarius aestuarii</name>
    <dbReference type="NCBI Taxonomy" id="475083"/>
    <lineage>
        <taxon>Bacteria</taxon>
        <taxon>Pseudomonadati</taxon>
        <taxon>Pseudomonadota</taxon>
        <taxon>Alphaproteobacteria</taxon>
        <taxon>Rhodobacterales</taxon>
        <taxon>Roseobacteraceae</taxon>
        <taxon>Roseovarius</taxon>
    </lineage>
</organism>